<feature type="region of interest" description="Disordered" evidence="2">
    <location>
        <begin position="662"/>
        <end position="699"/>
    </location>
</feature>
<reference evidence="5" key="2">
    <citation type="submission" date="2021-01" db="UniProtKB">
        <authorList>
            <consortium name="EnsemblMetazoa"/>
        </authorList>
    </citation>
    <scope>IDENTIFICATION</scope>
</reference>
<evidence type="ECO:0000256" key="3">
    <source>
        <dbReference type="SAM" id="Phobius"/>
    </source>
</evidence>
<protein>
    <recommendedName>
        <fullName evidence="4">HYR domain-containing protein</fullName>
    </recommendedName>
</protein>
<dbReference type="AlphaFoldDB" id="A0A7M7PJ97"/>
<feature type="domain" description="HYR" evidence="4">
    <location>
        <begin position="259"/>
        <end position="345"/>
    </location>
</feature>
<dbReference type="PANTHER" id="PTHR24273:SF32">
    <property type="entry name" value="HYALIN"/>
    <property type="match status" value="1"/>
</dbReference>
<evidence type="ECO:0000313" key="5">
    <source>
        <dbReference type="EnsemblMetazoa" id="XP_030851584"/>
    </source>
</evidence>
<dbReference type="OrthoDB" id="10411757at2759"/>
<accession>A0A7M7PJ97</accession>
<dbReference type="PROSITE" id="PS50825">
    <property type="entry name" value="HYR"/>
    <property type="match status" value="2"/>
</dbReference>
<proteinExistence type="predicted"/>
<evidence type="ECO:0000259" key="4">
    <source>
        <dbReference type="PROSITE" id="PS50825"/>
    </source>
</evidence>
<dbReference type="GeneID" id="100888443"/>
<keyword evidence="1" id="KW-0677">Repeat</keyword>
<evidence type="ECO:0000256" key="1">
    <source>
        <dbReference type="ARBA" id="ARBA00022737"/>
    </source>
</evidence>
<organism evidence="5 6">
    <name type="scientific">Strongylocentrotus purpuratus</name>
    <name type="common">Purple sea urchin</name>
    <dbReference type="NCBI Taxonomy" id="7668"/>
    <lineage>
        <taxon>Eukaryota</taxon>
        <taxon>Metazoa</taxon>
        <taxon>Echinodermata</taxon>
        <taxon>Eleutherozoa</taxon>
        <taxon>Echinozoa</taxon>
        <taxon>Echinoidea</taxon>
        <taxon>Euechinoidea</taxon>
        <taxon>Echinacea</taxon>
        <taxon>Camarodonta</taxon>
        <taxon>Echinidea</taxon>
        <taxon>Strongylocentrotidae</taxon>
        <taxon>Strongylocentrotus</taxon>
    </lineage>
</organism>
<dbReference type="Proteomes" id="UP000007110">
    <property type="component" value="Unassembled WGS sequence"/>
</dbReference>
<name>A0A7M7PJ97_STRPU</name>
<dbReference type="Pfam" id="PF02494">
    <property type="entry name" value="HYR"/>
    <property type="match status" value="2"/>
</dbReference>
<evidence type="ECO:0000256" key="2">
    <source>
        <dbReference type="SAM" id="MobiDB-lite"/>
    </source>
</evidence>
<dbReference type="InterPro" id="IPR003410">
    <property type="entry name" value="HYR_dom"/>
</dbReference>
<keyword evidence="3" id="KW-0812">Transmembrane</keyword>
<sequence length="699" mass="77116">MMDYRKNLVGCDHAYWTNNNDEIPGRVKDLDAIYYYTQCNRSLSEEPGQMSDRCPSSCDANNGKSYIAINITFKLDYTSASKLTAIEIKLFGLYGGFHGGKTWCVLYEYGKGNVTYNDAKNHIFYYDGFIGLVPGYEYEVGIRGLPTARVDESTWSKFKIKTRPCWKPFIMWHLTPFALNFTLILNSQDDYKDSIDEYYIAVYSSGSSSSIHGEQIIQNKYNTTQVVFGCLEPHNYTLEIRARGTCESCLPYVKENLTIFSAKPLVTACPDNITLYTEFGGNVSVTWPIPSASSPCPSLAPIKSKQSHHPGDVFQEGTITEVRYDFSQYYQDDNATCSFFIHILSDTDPPVVTCANITLPTESPNTFNGLIDGESYTYADANPDPKGITYNVTQGITGDLFPQGYTPVTLVAKDTFGNKATCVFYVENVLTELPVNCPSLDHTVTTDPGKDTYTFHPSFGEHNITKSVAGYIYHGDTVVMEITLGGSPVGTSVSIGAHEIVVIIHDDVLNKTCRGLYTVTEEHFPTGSVPIAIIVGSVLGIALAILALFTINNYWPKEPGESRLGTCLEKLRNLTATDPENKLPGDYTSEAFYSRVDQGKTIEPGIDLNILVNAPEPSEYSSATNINDIKMHKCEIHPDSPGSQHDTGFDTGTGVVYSQEHLQHSTEDGDVDERGESSGGTSWPLLQHSDTSVADSDTL</sequence>
<keyword evidence="6" id="KW-1185">Reference proteome</keyword>
<dbReference type="PANTHER" id="PTHR24273">
    <property type="entry name" value="FI04643P-RELATED"/>
    <property type="match status" value="1"/>
</dbReference>
<dbReference type="EnsemblMetazoa" id="XM_030995724">
    <property type="protein sequence ID" value="XP_030851584"/>
    <property type="gene ID" value="LOC100888443"/>
</dbReference>
<feature type="domain" description="HYR" evidence="4">
    <location>
        <begin position="347"/>
        <end position="430"/>
    </location>
</feature>
<feature type="compositionally biased region" description="Basic and acidic residues" evidence="2">
    <location>
        <begin position="662"/>
        <end position="676"/>
    </location>
</feature>
<feature type="compositionally biased region" description="Polar residues" evidence="2">
    <location>
        <begin position="688"/>
        <end position="699"/>
    </location>
</feature>
<dbReference type="RefSeq" id="XP_030851584.1">
    <property type="nucleotide sequence ID" value="XM_030995724.1"/>
</dbReference>
<dbReference type="OMA" id="DRCPSSC"/>
<feature type="transmembrane region" description="Helical" evidence="3">
    <location>
        <begin position="531"/>
        <end position="555"/>
    </location>
</feature>
<keyword evidence="3" id="KW-0472">Membrane</keyword>
<dbReference type="KEGG" id="spu:100888443"/>
<reference evidence="6" key="1">
    <citation type="submission" date="2015-02" db="EMBL/GenBank/DDBJ databases">
        <title>Genome sequencing for Strongylocentrotus purpuratus.</title>
        <authorList>
            <person name="Murali S."/>
            <person name="Liu Y."/>
            <person name="Vee V."/>
            <person name="English A."/>
            <person name="Wang M."/>
            <person name="Skinner E."/>
            <person name="Han Y."/>
            <person name="Muzny D.M."/>
            <person name="Worley K.C."/>
            <person name="Gibbs R.A."/>
        </authorList>
    </citation>
    <scope>NUCLEOTIDE SEQUENCE</scope>
</reference>
<dbReference type="InParanoid" id="A0A7M7PJ97"/>
<evidence type="ECO:0000313" key="6">
    <source>
        <dbReference type="Proteomes" id="UP000007110"/>
    </source>
</evidence>
<keyword evidence="3" id="KW-1133">Transmembrane helix</keyword>